<dbReference type="GO" id="GO:0009813">
    <property type="term" value="P:flavonoid biosynthetic process"/>
    <property type="evidence" value="ECO:0007669"/>
    <property type="project" value="UniProtKB-KW"/>
</dbReference>
<dbReference type="Proteomes" id="UP000241394">
    <property type="component" value="Chromosome LG14"/>
</dbReference>
<dbReference type="OMA" id="AYMLHDF"/>
<dbReference type="InterPro" id="IPR002213">
    <property type="entry name" value="UDP_glucos_trans"/>
</dbReference>
<keyword evidence="2 5" id="KW-0328">Glycosyltransferase</keyword>
<keyword evidence="7" id="KW-0812">Transmembrane</keyword>
<comment type="caution">
    <text evidence="9">The sequence shown here is derived from an EMBL/GenBank/DDBJ whole genome shotgun (WGS) entry which is preliminary data.</text>
</comment>
<evidence type="ECO:0000256" key="3">
    <source>
        <dbReference type="ARBA" id="ARBA00022679"/>
    </source>
</evidence>
<evidence type="ECO:0000256" key="4">
    <source>
        <dbReference type="ARBA" id="ARBA00023241"/>
    </source>
</evidence>
<protein>
    <recommendedName>
        <fullName evidence="6">Glycosyltransferase</fullName>
        <ecNumber evidence="6">2.4.1.-</ecNumber>
    </recommendedName>
</protein>
<evidence type="ECO:0000256" key="7">
    <source>
        <dbReference type="SAM" id="Phobius"/>
    </source>
</evidence>
<name>A0A2R6QPT2_ACTCC</name>
<evidence type="ECO:0000313" key="9">
    <source>
        <dbReference type="EMBL" id="PSS11922.1"/>
    </source>
</evidence>
<sequence>MHYKKIQVFFLGAMMVVLLWGVALLWKGAQTHWFAGLTTRPALPMSNRERERMDAAQSTISVLMFPWLAHGHISPFLELAKKLSNRKFKIYLCSTPINLNGIKPKLTQKYTHSIELVELHVPALPDLPPQYHTTKNLPPNLMPILKQALDLSEPIFSDILKTLKPDLLIYDTIQPWWGLGVASSYNIPVVDFITSSVTMTAFIHNLHKNPLAKFPFQDSIYLCEYDKLNVYYLLNPSRENFGKEETPCFDCLERSSDIVLIKTFKEVEKKYMDSLSRLIGKKILPLPLVQDCPNEDDDGGIIDWLKKKEKGSTVFVSFGTEYFLSEHEMEEIALGLELSGVNFIWVLRFPKGSNTSVERALPLGFLERVGERGLVVEGWAPQVKILRHPSVGGFVSHCGWGSTMEAMKYGTPIIAIPIQYDQPANARLVEEIGVGVQIVRDNNGKLDRVQLGQVIKNVVQFDEEGTVGKKARDLGGTLSMRGEEDIDVLAEELVKLYVKKKGQMAVVAEELVKVHVKKKRDKWMWWRRIWCWCM</sequence>
<dbReference type="InterPro" id="IPR058980">
    <property type="entry name" value="Glyco_transf_N"/>
</dbReference>
<dbReference type="PROSITE" id="PS00375">
    <property type="entry name" value="UDPGT"/>
    <property type="match status" value="1"/>
</dbReference>
<keyword evidence="3 5" id="KW-0808">Transferase</keyword>
<feature type="domain" description="Glycosyltransferase N-terminal" evidence="8">
    <location>
        <begin position="59"/>
        <end position="196"/>
    </location>
</feature>
<reference evidence="10" key="2">
    <citation type="journal article" date="2018" name="BMC Genomics">
        <title>A manually annotated Actinidia chinensis var. chinensis (kiwifruit) genome highlights the challenges associated with draft genomes and gene prediction in plants.</title>
        <authorList>
            <person name="Pilkington S.M."/>
            <person name="Crowhurst R."/>
            <person name="Hilario E."/>
            <person name="Nardozza S."/>
            <person name="Fraser L."/>
            <person name="Peng Y."/>
            <person name="Gunaseelan K."/>
            <person name="Simpson R."/>
            <person name="Tahir J."/>
            <person name="Deroles S.C."/>
            <person name="Templeton K."/>
            <person name="Luo Z."/>
            <person name="Davy M."/>
            <person name="Cheng C."/>
            <person name="McNeilage M."/>
            <person name="Scaglione D."/>
            <person name="Liu Y."/>
            <person name="Zhang Q."/>
            <person name="Datson P."/>
            <person name="De Silva N."/>
            <person name="Gardiner S.E."/>
            <person name="Bassett H."/>
            <person name="Chagne D."/>
            <person name="McCallum J."/>
            <person name="Dzierzon H."/>
            <person name="Deng C."/>
            <person name="Wang Y.Y."/>
            <person name="Barron L."/>
            <person name="Manako K."/>
            <person name="Bowen J."/>
            <person name="Foster T.M."/>
            <person name="Erridge Z.A."/>
            <person name="Tiffin H."/>
            <person name="Waite C.N."/>
            <person name="Davies K.M."/>
            <person name="Grierson E.P."/>
            <person name="Laing W.A."/>
            <person name="Kirk R."/>
            <person name="Chen X."/>
            <person name="Wood M."/>
            <person name="Montefiori M."/>
            <person name="Brummell D.A."/>
            <person name="Schwinn K.E."/>
            <person name="Catanach A."/>
            <person name="Fullerton C."/>
            <person name="Li D."/>
            <person name="Meiyalaghan S."/>
            <person name="Nieuwenhuizen N."/>
            <person name="Read N."/>
            <person name="Prakash R."/>
            <person name="Hunter D."/>
            <person name="Zhang H."/>
            <person name="McKenzie M."/>
            <person name="Knabel M."/>
            <person name="Harris A."/>
            <person name="Allan A.C."/>
            <person name="Gleave A."/>
            <person name="Chen A."/>
            <person name="Janssen B.J."/>
            <person name="Plunkett B."/>
            <person name="Ampomah-Dwamena C."/>
            <person name="Voogd C."/>
            <person name="Leif D."/>
            <person name="Lafferty D."/>
            <person name="Souleyre E.J.F."/>
            <person name="Varkonyi-Gasic E."/>
            <person name="Gambi F."/>
            <person name="Hanley J."/>
            <person name="Yao J.L."/>
            <person name="Cheung J."/>
            <person name="David K.M."/>
            <person name="Warren B."/>
            <person name="Marsh K."/>
            <person name="Snowden K.C."/>
            <person name="Lin-Wang K."/>
            <person name="Brian L."/>
            <person name="Martinez-Sanchez M."/>
            <person name="Wang M."/>
            <person name="Ileperuma N."/>
            <person name="Macnee N."/>
            <person name="Campin R."/>
            <person name="McAtee P."/>
            <person name="Drummond R.S.M."/>
            <person name="Espley R.V."/>
            <person name="Ireland H.S."/>
            <person name="Wu R."/>
            <person name="Atkinson R.G."/>
            <person name="Karunairetnam S."/>
            <person name="Bulley S."/>
            <person name="Chunkath S."/>
            <person name="Hanley Z."/>
            <person name="Storey R."/>
            <person name="Thrimawithana A.H."/>
            <person name="Thomson S."/>
            <person name="David C."/>
            <person name="Testolin R."/>
            <person name="Huang H."/>
            <person name="Hellens R.P."/>
            <person name="Schaffer R.J."/>
        </authorList>
    </citation>
    <scope>NUCLEOTIDE SEQUENCE [LARGE SCALE GENOMIC DNA]</scope>
    <source>
        <strain evidence="10">cv. Red5</strain>
    </source>
</reference>
<dbReference type="GO" id="GO:0008194">
    <property type="term" value="F:UDP-glycosyltransferase activity"/>
    <property type="evidence" value="ECO:0007669"/>
    <property type="project" value="InterPro"/>
</dbReference>
<evidence type="ECO:0000313" key="10">
    <source>
        <dbReference type="Proteomes" id="UP000241394"/>
    </source>
</evidence>
<accession>A0A2R6QPT2</accession>
<dbReference type="Gramene" id="PSS11922">
    <property type="protein sequence ID" value="PSS11922"/>
    <property type="gene ID" value="CEY00_Acc01286"/>
</dbReference>
<gene>
    <name evidence="9" type="ORF">CEY00_Acc01286</name>
</gene>
<dbReference type="PANTHER" id="PTHR48044">
    <property type="entry name" value="GLYCOSYLTRANSFERASE"/>
    <property type="match status" value="1"/>
</dbReference>
<dbReference type="FunFam" id="3.40.50.2000:FF:000060">
    <property type="entry name" value="Glycosyltransferase"/>
    <property type="match status" value="1"/>
</dbReference>
<dbReference type="EC" id="2.4.1.-" evidence="6"/>
<dbReference type="CDD" id="cd03784">
    <property type="entry name" value="GT1_Gtf-like"/>
    <property type="match status" value="1"/>
</dbReference>
<dbReference type="Pfam" id="PF26168">
    <property type="entry name" value="Glyco_transf_N"/>
    <property type="match status" value="1"/>
</dbReference>
<dbReference type="AlphaFoldDB" id="A0A2R6QPT2"/>
<reference evidence="9 10" key="1">
    <citation type="submission" date="2017-07" db="EMBL/GenBank/DDBJ databases">
        <title>An improved, manually edited Actinidia chinensis var. chinensis (kiwifruit) genome highlights the challenges associated with draft genomes and gene prediction in plants.</title>
        <authorList>
            <person name="Pilkington S."/>
            <person name="Crowhurst R."/>
            <person name="Hilario E."/>
            <person name="Nardozza S."/>
            <person name="Fraser L."/>
            <person name="Peng Y."/>
            <person name="Gunaseelan K."/>
            <person name="Simpson R."/>
            <person name="Tahir J."/>
            <person name="Deroles S."/>
            <person name="Templeton K."/>
            <person name="Luo Z."/>
            <person name="Davy M."/>
            <person name="Cheng C."/>
            <person name="Mcneilage M."/>
            <person name="Scaglione D."/>
            <person name="Liu Y."/>
            <person name="Zhang Q."/>
            <person name="Datson P."/>
            <person name="De Silva N."/>
            <person name="Gardiner S."/>
            <person name="Bassett H."/>
            <person name="Chagne D."/>
            <person name="Mccallum J."/>
            <person name="Dzierzon H."/>
            <person name="Deng C."/>
            <person name="Wang Y.-Y."/>
            <person name="Barron N."/>
            <person name="Manako K."/>
            <person name="Bowen J."/>
            <person name="Foster T."/>
            <person name="Erridge Z."/>
            <person name="Tiffin H."/>
            <person name="Waite C."/>
            <person name="Davies K."/>
            <person name="Grierson E."/>
            <person name="Laing W."/>
            <person name="Kirk R."/>
            <person name="Chen X."/>
            <person name="Wood M."/>
            <person name="Montefiori M."/>
            <person name="Brummell D."/>
            <person name="Schwinn K."/>
            <person name="Catanach A."/>
            <person name="Fullerton C."/>
            <person name="Li D."/>
            <person name="Meiyalaghan S."/>
            <person name="Nieuwenhuizen N."/>
            <person name="Read N."/>
            <person name="Prakash R."/>
            <person name="Hunter D."/>
            <person name="Zhang H."/>
            <person name="Mckenzie M."/>
            <person name="Knabel M."/>
            <person name="Harris A."/>
            <person name="Allan A."/>
            <person name="Chen A."/>
            <person name="Janssen B."/>
            <person name="Plunkett B."/>
            <person name="Dwamena C."/>
            <person name="Voogd C."/>
            <person name="Leif D."/>
            <person name="Lafferty D."/>
            <person name="Souleyre E."/>
            <person name="Varkonyi-Gasic E."/>
            <person name="Gambi F."/>
            <person name="Hanley J."/>
            <person name="Yao J.-L."/>
            <person name="Cheung J."/>
            <person name="David K."/>
            <person name="Warren B."/>
            <person name="Marsh K."/>
            <person name="Snowden K."/>
            <person name="Lin-Wang K."/>
            <person name="Brian L."/>
            <person name="Martinez-Sanchez M."/>
            <person name="Wang M."/>
            <person name="Ileperuma N."/>
            <person name="Macnee N."/>
            <person name="Campin R."/>
            <person name="Mcatee P."/>
            <person name="Drummond R."/>
            <person name="Espley R."/>
            <person name="Ireland H."/>
            <person name="Wu R."/>
            <person name="Atkinson R."/>
            <person name="Karunairetnam S."/>
            <person name="Bulley S."/>
            <person name="Chunkath S."/>
            <person name="Hanley Z."/>
            <person name="Storey R."/>
            <person name="Thrimawithana A."/>
            <person name="Thomson S."/>
            <person name="David C."/>
            <person name="Testolin R."/>
        </authorList>
    </citation>
    <scope>NUCLEOTIDE SEQUENCE [LARGE SCALE GENOMIC DNA]</scope>
    <source>
        <strain evidence="10">cv. Red5</strain>
        <tissue evidence="9">Young leaf</tissue>
    </source>
</reference>
<dbReference type="EMBL" id="NKQK01000014">
    <property type="protein sequence ID" value="PSS11922.1"/>
    <property type="molecule type" value="Genomic_DNA"/>
</dbReference>
<dbReference type="Gene3D" id="3.40.50.2000">
    <property type="entry name" value="Glycogen Phosphorylase B"/>
    <property type="match status" value="2"/>
</dbReference>
<evidence type="ECO:0000259" key="8">
    <source>
        <dbReference type="Pfam" id="PF26168"/>
    </source>
</evidence>
<organism evidence="9 10">
    <name type="scientific">Actinidia chinensis var. chinensis</name>
    <name type="common">Chinese soft-hair kiwi</name>
    <dbReference type="NCBI Taxonomy" id="1590841"/>
    <lineage>
        <taxon>Eukaryota</taxon>
        <taxon>Viridiplantae</taxon>
        <taxon>Streptophyta</taxon>
        <taxon>Embryophyta</taxon>
        <taxon>Tracheophyta</taxon>
        <taxon>Spermatophyta</taxon>
        <taxon>Magnoliopsida</taxon>
        <taxon>eudicotyledons</taxon>
        <taxon>Gunneridae</taxon>
        <taxon>Pentapetalae</taxon>
        <taxon>asterids</taxon>
        <taxon>Ericales</taxon>
        <taxon>Actinidiaceae</taxon>
        <taxon>Actinidia</taxon>
    </lineage>
</organism>
<proteinExistence type="inferred from homology"/>
<keyword evidence="4" id="KW-0284">Flavonoid biosynthesis</keyword>
<dbReference type="PANTHER" id="PTHR48044:SF29">
    <property type="entry name" value="GLYCOSYLTRANSFERASE"/>
    <property type="match status" value="1"/>
</dbReference>
<dbReference type="GO" id="GO:0016138">
    <property type="term" value="P:glycoside biosynthetic process"/>
    <property type="evidence" value="ECO:0007669"/>
    <property type="project" value="UniProtKB-ARBA"/>
</dbReference>
<dbReference type="InterPro" id="IPR035595">
    <property type="entry name" value="UDP_glycos_trans_CS"/>
</dbReference>
<keyword evidence="7" id="KW-1133">Transmembrane helix</keyword>
<comment type="similarity">
    <text evidence="1 5">Belongs to the UDP-glycosyltransferase family.</text>
</comment>
<dbReference type="OrthoDB" id="5835829at2759"/>
<keyword evidence="10" id="KW-1185">Reference proteome</keyword>
<evidence type="ECO:0000256" key="5">
    <source>
        <dbReference type="RuleBase" id="RU003718"/>
    </source>
</evidence>
<dbReference type="InParanoid" id="A0A2R6QPT2"/>
<evidence type="ECO:0000256" key="2">
    <source>
        <dbReference type="ARBA" id="ARBA00022676"/>
    </source>
</evidence>
<evidence type="ECO:0000256" key="1">
    <source>
        <dbReference type="ARBA" id="ARBA00009995"/>
    </source>
</evidence>
<dbReference type="STRING" id="1590841.A0A2R6QPT2"/>
<dbReference type="SUPFAM" id="SSF53756">
    <property type="entry name" value="UDP-Glycosyltransferase/glycogen phosphorylase"/>
    <property type="match status" value="1"/>
</dbReference>
<evidence type="ECO:0000256" key="6">
    <source>
        <dbReference type="RuleBase" id="RU362057"/>
    </source>
</evidence>
<dbReference type="Pfam" id="PF00201">
    <property type="entry name" value="UDPGT"/>
    <property type="match status" value="1"/>
</dbReference>
<keyword evidence="7" id="KW-0472">Membrane</keyword>
<feature type="transmembrane region" description="Helical" evidence="7">
    <location>
        <begin position="6"/>
        <end position="26"/>
    </location>
</feature>